<proteinExistence type="predicted"/>
<keyword evidence="2" id="KW-1185">Reference proteome</keyword>
<sequence>MNRRAFLRGDWRPPCPVSADDAAAAWAVGDEGTPQLPPDFTPALLRLEGLRLGLPVDRMSKEALVYAVARALRAGTRAPAATETPQAQGGCNG</sequence>
<reference evidence="1 2" key="1">
    <citation type="submission" date="2018-12" db="EMBL/GenBank/DDBJ databases">
        <title>First genome draft of Desulfovibrio legallis sp. nov.</title>
        <authorList>
            <person name="Ben Dhia O."/>
            <person name="Najjari A."/>
            <person name="Ferjani R."/>
            <person name="Fhoula I."/>
            <person name="Fardeau M.-L."/>
            <person name="Boudabbous A."/>
            <person name="Ouzari H.I."/>
        </authorList>
    </citation>
    <scope>NUCLEOTIDE SEQUENCE [LARGE SCALE GENOMIC DNA]</scope>
    <source>
        <strain evidence="1 2">H1T</strain>
    </source>
</reference>
<dbReference type="EMBL" id="SIXC01000007">
    <property type="protein sequence ID" value="TBH79643.1"/>
    <property type="molecule type" value="Genomic_DNA"/>
</dbReference>
<dbReference type="AlphaFoldDB" id="A0A6H3FAT2"/>
<protein>
    <submittedName>
        <fullName evidence="1">Apoptosis regulator Bcl-2</fullName>
    </submittedName>
</protein>
<accession>A0A6H3FAT2</accession>
<organism evidence="1 2">
    <name type="scientific">Desulfovibrio legallii</name>
    <dbReference type="NCBI Taxonomy" id="571438"/>
    <lineage>
        <taxon>Bacteria</taxon>
        <taxon>Pseudomonadati</taxon>
        <taxon>Thermodesulfobacteriota</taxon>
        <taxon>Desulfovibrionia</taxon>
        <taxon>Desulfovibrionales</taxon>
        <taxon>Desulfovibrionaceae</taxon>
        <taxon>Desulfovibrio</taxon>
    </lineage>
</organism>
<dbReference type="RefSeq" id="WP_118228821.1">
    <property type="nucleotide sequence ID" value="NZ_JAQDZC010000015.1"/>
</dbReference>
<comment type="caution">
    <text evidence="1">The sequence shown here is derived from an EMBL/GenBank/DDBJ whole genome shotgun (WGS) entry which is preliminary data.</text>
</comment>
<evidence type="ECO:0000313" key="2">
    <source>
        <dbReference type="Proteomes" id="UP000292919"/>
    </source>
</evidence>
<name>A0A6H3FAT2_9BACT</name>
<gene>
    <name evidence="1" type="ORF">EB812_06955</name>
</gene>
<evidence type="ECO:0000313" key="1">
    <source>
        <dbReference type="EMBL" id="TBH79643.1"/>
    </source>
</evidence>
<dbReference type="Proteomes" id="UP000292919">
    <property type="component" value="Unassembled WGS sequence"/>
</dbReference>